<dbReference type="Pfam" id="PF01546">
    <property type="entry name" value="Peptidase_M20"/>
    <property type="match status" value="1"/>
</dbReference>
<keyword evidence="2" id="KW-0479">Metal-binding</keyword>
<reference evidence="5" key="1">
    <citation type="journal article" date="2020" name="mSystems">
        <title>Genome- and Community-Level Interaction Insights into Carbon Utilization and Element Cycling Functions of Hydrothermarchaeota in Hydrothermal Sediment.</title>
        <authorList>
            <person name="Zhou Z."/>
            <person name="Liu Y."/>
            <person name="Xu W."/>
            <person name="Pan J."/>
            <person name="Luo Z.H."/>
            <person name="Li M."/>
        </authorList>
    </citation>
    <scope>NUCLEOTIDE SEQUENCE [LARGE SCALE GENOMIC DNA]</scope>
    <source>
        <strain evidence="5">SpSt-524</strain>
    </source>
</reference>
<dbReference type="GO" id="GO:0009089">
    <property type="term" value="P:lysine biosynthetic process via diaminopimelate"/>
    <property type="evidence" value="ECO:0007669"/>
    <property type="project" value="TreeGrafter"/>
</dbReference>
<keyword evidence="3 5" id="KW-0378">Hydrolase</keyword>
<name>A0A7C3DLB3_MEIRU</name>
<evidence type="ECO:0000259" key="4">
    <source>
        <dbReference type="Pfam" id="PF07687"/>
    </source>
</evidence>
<dbReference type="GO" id="GO:0008233">
    <property type="term" value="F:peptidase activity"/>
    <property type="evidence" value="ECO:0007669"/>
    <property type="project" value="UniProtKB-KW"/>
</dbReference>
<dbReference type="Gene3D" id="3.30.70.360">
    <property type="match status" value="1"/>
</dbReference>
<feature type="domain" description="Peptidase M20 dimerisation" evidence="4">
    <location>
        <begin position="193"/>
        <end position="348"/>
    </location>
</feature>
<dbReference type="InterPro" id="IPR036264">
    <property type="entry name" value="Bact_exopeptidase_dim_dom"/>
</dbReference>
<evidence type="ECO:0000256" key="1">
    <source>
        <dbReference type="ARBA" id="ARBA00022670"/>
    </source>
</evidence>
<dbReference type="SUPFAM" id="SSF55031">
    <property type="entry name" value="Bacterial exopeptidase dimerisation domain"/>
    <property type="match status" value="1"/>
</dbReference>
<evidence type="ECO:0000256" key="2">
    <source>
        <dbReference type="ARBA" id="ARBA00022723"/>
    </source>
</evidence>
<evidence type="ECO:0000256" key="3">
    <source>
        <dbReference type="ARBA" id="ARBA00022801"/>
    </source>
</evidence>
<comment type="caution">
    <text evidence="5">The sequence shown here is derived from an EMBL/GenBank/DDBJ whole genome shotgun (WGS) entry which is preliminary data.</text>
</comment>
<dbReference type="Gene3D" id="3.40.630.10">
    <property type="entry name" value="Zn peptidases"/>
    <property type="match status" value="1"/>
</dbReference>
<dbReference type="GO" id="GO:0009014">
    <property type="term" value="F:succinyl-diaminopimelate desuccinylase activity"/>
    <property type="evidence" value="ECO:0007669"/>
    <property type="project" value="TreeGrafter"/>
</dbReference>
<proteinExistence type="predicted"/>
<evidence type="ECO:0000313" key="5">
    <source>
        <dbReference type="EMBL" id="HFG21311.1"/>
    </source>
</evidence>
<protein>
    <submittedName>
        <fullName evidence="5">M20/M25/M40 family metallo-hydrolase</fullName>
    </submittedName>
</protein>
<dbReference type="GO" id="GO:0046872">
    <property type="term" value="F:metal ion binding"/>
    <property type="evidence" value="ECO:0007669"/>
    <property type="project" value="UniProtKB-KW"/>
</dbReference>
<dbReference type="PANTHER" id="PTHR43270">
    <property type="entry name" value="BETA-ALA-HIS DIPEPTIDASE"/>
    <property type="match status" value="1"/>
</dbReference>
<dbReference type="EMBL" id="DSWI01000026">
    <property type="protein sequence ID" value="HFG21311.1"/>
    <property type="molecule type" value="Genomic_DNA"/>
</dbReference>
<dbReference type="SUPFAM" id="SSF53187">
    <property type="entry name" value="Zn-dependent exopeptidases"/>
    <property type="match status" value="1"/>
</dbReference>
<dbReference type="PANTHER" id="PTHR43270:SF8">
    <property type="entry name" value="DI- AND TRIPEPTIDASE DUG2-RELATED"/>
    <property type="match status" value="1"/>
</dbReference>
<dbReference type="InterPro" id="IPR051458">
    <property type="entry name" value="Cyt/Met_Dipeptidase"/>
</dbReference>
<dbReference type="Pfam" id="PF07687">
    <property type="entry name" value="M20_dimer"/>
    <property type="match status" value="1"/>
</dbReference>
<sequence length="453" mass="50210">MTMSQAIDRYLQEHLEAYLQETIRLCAQPSVSATGEGVLECAQLVEQILQQHGFETWKFEGYGNPVVVGRAAGKSERTLLFYNHYDVQPPEPLELWDSPPFEPQIREGKLFARGAKDDKGEFMARLAAVEAVRAAHGGELPCGVLFVVEGNEEVGSPGIARFVQDHLDLLKCDGAIWEEGGIDFEERPGTSLGRRGILALELEVETLSRDAHSGNAHILPSAAWRMVRVLASLKDENERILIPGFYDHVRPVSEQDLELLRNLPDLEAYLRQSFGVRGFVNNLSGFELRKAVFNPTCNIQGITTGYQGPGTKTVIPARAKAKLDFRLVPDQDPTDILQKLRAHLDTEGFTDVQITHADYMFPARSDPQHPLVELAARAAQEVYQKPYQRIPLTGGSSPVYAFAGPLNIPVIDAGVGYGITNRTHAPNENIRIQDFHNAARHIARILDGFAGIF</sequence>
<gene>
    <name evidence="5" type="ORF">ENS82_11505</name>
</gene>
<keyword evidence="1" id="KW-0645">Protease</keyword>
<dbReference type="InterPro" id="IPR011650">
    <property type="entry name" value="Peptidase_M20_dimer"/>
</dbReference>
<dbReference type="InterPro" id="IPR002933">
    <property type="entry name" value="Peptidase_M20"/>
</dbReference>
<organism evidence="5">
    <name type="scientific">Meiothermus ruber</name>
    <dbReference type="NCBI Taxonomy" id="277"/>
    <lineage>
        <taxon>Bacteria</taxon>
        <taxon>Thermotogati</taxon>
        <taxon>Deinococcota</taxon>
        <taxon>Deinococci</taxon>
        <taxon>Thermales</taxon>
        <taxon>Thermaceae</taxon>
        <taxon>Meiothermus</taxon>
    </lineage>
</organism>
<dbReference type="GO" id="GO:0006508">
    <property type="term" value="P:proteolysis"/>
    <property type="evidence" value="ECO:0007669"/>
    <property type="project" value="UniProtKB-KW"/>
</dbReference>
<dbReference type="NCBIfam" id="NF005034">
    <property type="entry name" value="PRK06446.1"/>
    <property type="match status" value="1"/>
</dbReference>
<accession>A0A7C3DLB3</accession>
<dbReference type="AlphaFoldDB" id="A0A7C3DLB3"/>
<dbReference type="GO" id="GO:0005829">
    <property type="term" value="C:cytosol"/>
    <property type="evidence" value="ECO:0007669"/>
    <property type="project" value="TreeGrafter"/>
</dbReference>